<keyword evidence="2" id="KW-0472">Membrane</keyword>
<dbReference type="EMBL" id="PVWQ01000007">
    <property type="protein sequence ID" value="RDW76739.1"/>
    <property type="molecule type" value="Genomic_DNA"/>
</dbReference>
<reference evidence="3 4" key="1">
    <citation type="journal article" date="2018" name="IMA Fungus">
        <title>IMA Genome-F 9: Draft genome sequence of Annulohypoxylon stygium, Aspergillus mulundensis, Berkeleyomyces basicola (syn. Thielaviopsis basicola), Ceratocystis smalleyi, two Cercospora beticola strains, Coleophoma cylindrospora, Fusarium fracticaudum, Phialophora cf. hyalina, and Morchella septimelata.</title>
        <authorList>
            <person name="Wingfield B.D."/>
            <person name="Bills G.F."/>
            <person name="Dong Y."/>
            <person name="Huang W."/>
            <person name="Nel W.J."/>
            <person name="Swalarsk-Parry B.S."/>
            <person name="Vaghefi N."/>
            <person name="Wilken P.M."/>
            <person name="An Z."/>
            <person name="de Beer Z.W."/>
            <person name="De Vos L."/>
            <person name="Chen L."/>
            <person name="Duong T.A."/>
            <person name="Gao Y."/>
            <person name="Hammerbacher A."/>
            <person name="Kikkert J.R."/>
            <person name="Li Y."/>
            <person name="Li H."/>
            <person name="Li K."/>
            <person name="Li Q."/>
            <person name="Liu X."/>
            <person name="Ma X."/>
            <person name="Naidoo K."/>
            <person name="Pethybridge S.J."/>
            <person name="Sun J."/>
            <person name="Steenkamp E.T."/>
            <person name="van der Nest M.A."/>
            <person name="van Wyk S."/>
            <person name="Wingfield M.J."/>
            <person name="Xiong C."/>
            <person name="Yue Q."/>
            <person name="Zhang X."/>
        </authorList>
    </citation>
    <scope>NUCLEOTIDE SEQUENCE [LARGE SCALE GENOMIC DNA]</scope>
    <source>
        <strain evidence="3 4">DSM 5745</strain>
    </source>
</reference>
<comment type="caution">
    <text evidence="3">The sequence shown here is derived from an EMBL/GenBank/DDBJ whole genome shotgun (WGS) entry which is preliminary data.</text>
</comment>
<feature type="compositionally biased region" description="Low complexity" evidence="1">
    <location>
        <begin position="15"/>
        <end position="28"/>
    </location>
</feature>
<feature type="compositionally biased region" description="Basic and acidic residues" evidence="1">
    <location>
        <begin position="210"/>
        <end position="224"/>
    </location>
</feature>
<feature type="transmembrane region" description="Helical" evidence="2">
    <location>
        <begin position="148"/>
        <end position="169"/>
    </location>
</feature>
<feature type="region of interest" description="Disordered" evidence="1">
    <location>
        <begin position="1"/>
        <end position="45"/>
    </location>
</feature>
<feature type="region of interest" description="Disordered" evidence="1">
    <location>
        <begin position="112"/>
        <end position="136"/>
    </location>
</feature>
<evidence type="ECO:0000256" key="2">
    <source>
        <dbReference type="SAM" id="Phobius"/>
    </source>
</evidence>
<accession>A0A3D8RRQ8</accession>
<feature type="region of interest" description="Disordered" evidence="1">
    <location>
        <begin position="177"/>
        <end position="229"/>
    </location>
</feature>
<evidence type="ECO:0000313" key="4">
    <source>
        <dbReference type="Proteomes" id="UP000256690"/>
    </source>
</evidence>
<proteinExistence type="predicted"/>
<dbReference type="Proteomes" id="UP000256690">
    <property type="component" value="Unassembled WGS sequence"/>
</dbReference>
<keyword evidence="4" id="KW-1185">Reference proteome</keyword>
<dbReference type="RefSeq" id="XP_026603051.1">
    <property type="nucleotide sequence ID" value="XM_026748747.1"/>
</dbReference>
<feature type="compositionally biased region" description="Low complexity" evidence="1">
    <location>
        <begin position="121"/>
        <end position="130"/>
    </location>
</feature>
<keyword evidence="2" id="KW-1133">Transmembrane helix</keyword>
<dbReference type="GeneID" id="38117101"/>
<protein>
    <submittedName>
        <fullName evidence="3">Uncharacterized protein</fullName>
    </submittedName>
</protein>
<sequence>MWNQPPTPISTEWTDGSSHSQSQSQGDGEYVIEMDNLPPPKYPESAACAQSIHSVPPAYDEREEHRRLYDLDSSTCSDPETPVPVSVSVAVPLAASTARVITYTPVRVHERRLNRTRARAQQRTPAQSRSQSRKAPSYCSKWKTVMKILIVLLILAALGGIIYGVYYGVTKSHQKDLGAGHQQAPKPEVHSPKPKKPKPQKPKTQKPKKPKPEKPKPENPKPREQAVQPYEDISGNGWWHWVVPAGKSQAEGHWQFVRRRKNVLERLWDSVKSDLDLP</sequence>
<dbReference type="AlphaFoldDB" id="A0A3D8RRQ8"/>
<feature type="compositionally biased region" description="Basic residues" evidence="1">
    <location>
        <begin position="192"/>
        <end position="209"/>
    </location>
</feature>
<evidence type="ECO:0000256" key="1">
    <source>
        <dbReference type="SAM" id="MobiDB-lite"/>
    </source>
</evidence>
<organism evidence="3 4">
    <name type="scientific">Aspergillus mulundensis</name>
    <dbReference type="NCBI Taxonomy" id="1810919"/>
    <lineage>
        <taxon>Eukaryota</taxon>
        <taxon>Fungi</taxon>
        <taxon>Dikarya</taxon>
        <taxon>Ascomycota</taxon>
        <taxon>Pezizomycotina</taxon>
        <taxon>Eurotiomycetes</taxon>
        <taxon>Eurotiomycetidae</taxon>
        <taxon>Eurotiales</taxon>
        <taxon>Aspergillaceae</taxon>
        <taxon>Aspergillus</taxon>
        <taxon>Aspergillus subgen. Nidulantes</taxon>
    </lineage>
</organism>
<evidence type="ECO:0000313" key="3">
    <source>
        <dbReference type="EMBL" id="RDW76739.1"/>
    </source>
</evidence>
<keyword evidence="2" id="KW-0812">Transmembrane</keyword>
<name>A0A3D8RRQ8_9EURO</name>
<gene>
    <name evidence="3" type="ORF">DSM5745_06731</name>
</gene>